<dbReference type="EMBL" id="FJOG01000091">
    <property type="protein sequence ID" value="CZR70059.1"/>
    <property type="molecule type" value="Genomic_DNA"/>
</dbReference>
<accession>A0A1L7XYH4</accession>
<dbReference type="AlphaFoldDB" id="A0A1L7XYH4"/>
<evidence type="ECO:0000256" key="2">
    <source>
        <dbReference type="SAM" id="MobiDB-lite"/>
    </source>
</evidence>
<dbReference type="STRING" id="576137.A0A1L7XYH4"/>
<dbReference type="Pfam" id="PF00296">
    <property type="entry name" value="Bac_luciferase"/>
    <property type="match status" value="1"/>
</dbReference>
<feature type="domain" description="Luciferase-like" evidence="3">
    <location>
        <begin position="37"/>
        <end position="318"/>
    </location>
</feature>
<evidence type="ECO:0000313" key="4">
    <source>
        <dbReference type="EMBL" id="CZR70059.1"/>
    </source>
</evidence>
<proteinExistence type="inferred from homology"/>
<dbReference type="SUPFAM" id="SSF51679">
    <property type="entry name" value="Bacterial luciferase-like"/>
    <property type="match status" value="1"/>
</dbReference>
<evidence type="ECO:0000256" key="1">
    <source>
        <dbReference type="ARBA" id="ARBA00033748"/>
    </source>
</evidence>
<dbReference type="OrthoDB" id="8922241at2759"/>
<keyword evidence="5" id="KW-1185">Reference proteome</keyword>
<dbReference type="PIRSF" id="PIRSF000337">
    <property type="entry name" value="NTA_MOA"/>
    <property type="match status" value="1"/>
</dbReference>
<dbReference type="Gene3D" id="3.20.20.30">
    <property type="entry name" value="Luciferase-like domain"/>
    <property type="match status" value="1"/>
</dbReference>
<dbReference type="InterPro" id="IPR051260">
    <property type="entry name" value="Diverse_substr_monoxygenases"/>
</dbReference>
<dbReference type="InterPro" id="IPR011251">
    <property type="entry name" value="Luciferase-like_dom"/>
</dbReference>
<feature type="region of interest" description="Disordered" evidence="2">
    <location>
        <begin position="441"/>
        <end position="466"/>
    </location>
</feature>
<dbReference type="PANTHER" id="PTHR30011">
    <property type="entry name" value="ALKANESULFONATE MONOOXYGENASE-RELATED"/>
    <property type="match status" value="1"/>
</dbReference>
<name>A0A1L7XYH4_9HELO</name>
<reference evidence="4 5" key="1">
    <citation type="submission" date="2016-03" db="EMBL/GenBank/DDBJ databases">
        <authorList>
            <person name="Ploux O."/>
        </authorList>
    </citation>
    <scope>NUCLEOTIDE SEQUENCE [LARGE SCALE GENOMIC DNA]</scope>
    <source>
        <strain evidence="4 5">UAMH 11012</strain>
    </source>
</reference>
<dbReference type="InterPro" id="IPR016215">
    <property type="entry name" value="NTA_MOA"/>
</dbReference>
<protein>
    <submittedName>
        <fullName evidence="4">Related to thermophilic desulfurizing enzyme</fullName>
    </submittedName>
</protein>
<dbReference type="GO" id="GO:0004497">
    <property type="term" value="F:monooxygenase activity"/>
    <property type="evidence" value="ECO:0007669"/>
    <property type="project" value="InterPro"/>
</dbReference>
<evidence type="ECO:0000313" key="5">
    <source>
        <dbReference type="Proteomes" id="UP000184330"/>
    </source>
</evidence>
<organism evidence="4 5">
    <name type="scientific">Phialocephala subalpina</name>
    <dbReference type="NCBI Taxonomy" id="576137"/>
    <lineage>
        <taxon>Eukaryota</taxon>
        <taxon>Fungi</taxon>
        <taxon>Dikarya</taxon>
        <taxon>Ascomycota</taxon>
        <taxon>Pezizomycotina</taxon>
        <taxon>Leotiomycetes</taxon>
        <taxon>Helotiales</taxon>
        <taxon>Mollisiaceae</taxon>
        <taxon>Phialocephala</taxon>
        <taxon>Phialocephala fortinii species complex</taxon>
    </lineage>
</organism>
<dbReference type="NCBIfam" id="TIGR03860">
    <property type="entry name" value="FMN_nitrolo"/>
    <property type="match status" value="1"/>
</dbReference>
<dbReference type="InterPro" id="IPR036661">
    <property type="entry name" value="Luciferase-like_sf"/>
</dbReference>
<dbReference type="PANTHER" id="PTHR30011:SF30">
    <property type="entry name" value="XENOBIOTIC COMPOUND MONOOXYGENASE, DSZA FAMILY (AFU_ORTHOLOGUE AFUA_6G01920)"/>
    <property type="match status" value="1"/>
</dbReference>
<evidence type="ECO:0000259" key="3">
    <source>
        <dbReference type="Pfam" id="PF00296"/>
    </source>
</evidence>
<sequence>MSSEPPPKRQKNGVEKKRIFINAFDMFTVGHLSFGQWRNPRDRSATKRRDLSYWTDLAKLLEEGDINALFLADTFGQYDVYKGSAEPGIRTGAQYPMGDPAVPVTAMAAVTKNLGFAITTSTSYESPYIVAKRFSTLDHLTKGRFGWNIVTSWKESATRAVGLKYVEHDKRYEIADEFVRVLYKLWEGSWADNALKEDRENEIYAEYNRIRTIHHHGKHFSVDAPHILDPSPQRTPFLFQAGTSPAGIAFGAAHAEGIFVSAFSPHILAPRVKSIREKAAEVGRDPKSVKVFAIFTPIIGKTKEDAQAKYEEALKYASPEGGLAFFSGGSGIDLGKFDLDAEIKPSDSTVDDKVHSLVASLNYRGNDVPIWTPRNIGKLISIGGSGPVPVGTAEEVADVMEEWIDIADLDGFNVGYVLTPGSFEDLVHLLVPELRKRGRYAPKGESGTLRERIYGQGQSKLRDDHTGSKYRYAVYDEAAEKNK</sequence>
<dbReference type="Proteomes" id="UP000184330">
    <property type="component" value="Unassembled WGS sequence"/>
</dbReference>
<gene>
    <name evidence="4" type="ORF">PAC_19960</name>
</gene>
<dbReference type="GO" id="GO:0016705">
    <property type="term" value="F:oxidoreductase activity, acting on paired donors, with incorporation or reduction of molecular oxygen"/>
    <property type="evidence" value="ECO:0007669"/>
    <property type="project" value="InterPro"/>
</dbReference>
<comment type="similarity">
    <text evidence="1">Belongs to the NtaA/SnaA/DszA monooxygenase family.</text>
</comment>